<dbReference type="InterPro" id="IPR011042">
    <property type="entry name" value="6-blade_b-propeller_TolB-like"/>
</dbReference>
<gene>
    <name evidence="1" type="ORF">K504DRAFT_443436</name>
</gene>
<dbReference type="AlphaFoldDB" id="A0A6G1JSN6"/>
<dbReference type="Proteomes" id="UP000799428">
    <property type="component" value="Unassembled WGS sequence"/>
</dbReference>
<evidence type="ECO:0000313" key="2">
    <source>
        <dbReference type="Proteomes" id="UP000799428"/>
    </source>
</evidence>
<sequence>MIPRLYSAAAALLIAVLYQFWLENLLLVRYGIGRVVEPIESFPYQCTNLEHSQLEGCGDMWLDERTRVLYAACAGVIGRQDWNPSLSRFNASGRRRTGSELMAIYIDEPRKNGLFRIHKIQQTMYENAPGDGDLDLTGFDVEIVDLSTIRFWLLNQRPPYDANGKMLDASKFGANTTIDVFDYKNRAKTMEYVATGQSLALHAPNKIAWMGGNNFIVSNDRSAKVGFRKILDPILAGGSLVYHDGSSNRYQTTSKKIPIPGSLIRGQDDRIYVPSLVDDKIRVFELEPSGNFQQVYAIRMGMPIVALSTDSTGTIWAVGRNKYDLIGESSTNTIFKIEKIEEKGNEERFIYKVHKILEDKTASVIRGASTIRHDAKTERVFLAGRYTVFICCYGSLIRDRCFHTIHYDL</sequence>
<accession>A0A6G1JSN6</accession>
<organism evidence="1 2">
    <name type="scientific">Pleomassaria siparia CBS 279.74</name>
    <dbReference type="NCBI Taxonomy" id="1314801"/>
    <lineage>
        <taxon>Eukaryota</taxon>
        <taxon>Fungi</taxon>
        <taxon>Dikarya</taxon>
        <taxon>Ascomycota</taxon>
        <taxon>Pezizomycotina</taxon>
        <taxon>Dothideomycetes</taxon>
        <taxon>Pleosporomycetidae</taxon>
        <taxon>Pleosporales</taxon>
        <taxon>Pleomassariaceae</taxon>
        <taxon>Pleomassaria</taxon>
    </lineage>
</organism>
<dbReference type="PANTHER" id="PTHR11799:SF20">
    <property type="entry name" value="SMP-30_GLUCONOLACTONASE_LRE-LIKE REGION DOMAIN-CONTAINING PROTEIN"/>
    <property type="match status" value="1"/>
</dbReference>
<keyword evidence="2" id="KW-1185">Reference proteome</keyword>
<protein>
    <recommendedName>
        <fullName evidence="3">Calcium-dependent phosphotriesterase</fullName>
    </recommendedName>
</protein>
<dbReference type="EMBL" id="MU005786">
    <property type="protein sequence ID" value="KAF2703616.1"/>
    <property type="molecule type" value="Genomic_DNA"/>
</dbReference>
<dbReference type="PANTHER" id="PTHR11799">
    <property type="entry name" value="PARAOXONASE"/>
    <property type="match status" value="1"/>
</dbReference>
<evidence type="ECO:0008006" key="3">
    <source>
        <dbReference type="Google" id="ProtNLM"/>
    </source>
</evidence>
<reference evidence="1" key="1">
    <citation type="journal article" date="2020" name="Stud. Mycol.">
        <title>101 Dothideomycetes genomes: a test case for predicting lifestyles and emergence of pathogens.</title>
        <authorList>
            <person name="Haridas S."/>
            <person name="Albert R."/>
            <person name="Binder M."/>
            <person name="Bloem J."/>
            <person name="Labutti K."/>
            <person name="Salamov A."/>
            <person name="Andreopoulos B."/>
            <person name="Baker S."/>
            <person name="Barry K."/>
            <person name="Bills G."/>
            <person name="Bluhm B."/>
            <person name="Cannon C."/>
            <person name="Castanera R."/>
            <person name="Culley D."/>
            <person name="Daum C."/>
            <person name="Ezra D."/>
            <person name="Gonzalez J."/>
            <person name="Henrissat B."/>
            <person name="Kuo A."/>
            <person name="Liang C."/>
            <person name="Lipzen A."/>
            <person name="Lutzoni F."/>
            <person name="Magnuson J."/>
            <person name="Mondo S."/>
            <person name="Nolan M."/>
            <person name="Ohm R."/>
            <person name="Pangilinan J."/>
            <person name="Park H.-J."/>
            <person name="Ramirez L."/>
            <person name="Alfaro M."/>
            <person name="Sun H."/>
            <person name="Tritt A."/>
            <person name="Yoshinaga Y."/>
            <person name="Zwiers L.-H."/>
            <person name="Turgeon B."/>
            <person name="Goodwin S."/>
            <person name="Spatafora J."/>
            <person name="Crous P."/>
            <person name="Grigoriev I."/>
        </authorList>
    </citation>
    <scope>NUCLEOTIDE SEQUENCE</scope>
    <source>
        <strain evidence="1">CBS 279.74</strain>
    </source>
</reference>
<dbReference type="SUPFAM" id="SSF63829">
    <property type="entry name" value="Calcium-dependent phosphotriesterase"/>
    <property type="match status" value="1"/>
</dbReference>
<dbReference type="Gene3D" id="2.120.10.30">
    <property type="entry name" value="TolB, C-terminal domain"/>
    <property type="match status" value="1"/>
</dbReference>
<proteinExistence type="predicted"/>
<name>A0A6G1JSN6_9PLEO</name>
<dbReference type="InterPro" id="IPR051288">
    <property type="entry name" value="Serum_paraoxonase/arylesterase"/>
</dbReference>
<evidence type="ECO:0000313" key="1">
    <source>
        <dbReference type="EMBL" id="KAF2703616.1"/>
    </source>
</evidence>
<dbReference type="OrthoDB" id="5307922at2759"/>